<sequence length="161" mass="18757">MDIQKILAVESLEELKELGKMREIRSTLQEKLGDRLKIRARGWEHLFTAIQQLSGFISVELAKQSENVTNMSLVVHEQKFDSSVPYFKTEADQIIYALLELQGKQRQEKLHITKFCYNNAQYAKKWRNDLAKIIHPDKTAHPKAEEAIQALQELYEGMVER</sequence>
<evidence type="ECO:0000256" key="1">
    <source>
        <dbReference type="ARBA" id="ARBA00022705"/>
    </source>
</evidence>
<keyword evidence="2" id="KW-0346">Stress response</keyword>
<keyword evidence="1" id="KW-0235">DNA replication</keyword>
<evidence type="ECO:0008006" key="5">
    <source>
        <dbReference type="Google" id="ProtNLM"/>
    </source>
</evidence>
<name>A0ABY8KKA6_9BACI</name>
<dbReference type="EMBL" id="CP122283">
    <property type="protein sequence ID" value="WGF39923.1"/>
    <property type="molecule type" value="Genomic_DNA"/>
</dbReference>
<protein>
    <recommendedName>
        <fullName evidence="5">J domain-containing protein</fullName>
    </recommendedName>
</protein>
<keyword evidence="4" id="KW-1185">Reference proteome</keyword>
<reference evidence="3 4" key="1">
    <citation type="submission" date="2023-04" db="EMBL/GenBank/DDBJ databases">
        <title>Genomic of Lysinibacillus capsici TSBLM.</title>
        <authorList>
            <person name="Hu X.S."/>
            <person name="Yu C.H."/>
        </authorList>
    </citation>
    <scope>NUCLEOTIDE SEQUENCE [LARGE SCALE GENOMIC DNA]</scope>
    <source>
        <strain evidence="3 4">TSBLM</strain>
    </source>
</reference>
<accession>A0ABY8KKA6</accession>
<gene>
    <name evidence="3" type="ORF">QBO96_06555</name>
</gene>
<evidence type="ECO:0000313" key="3">
    <source>
        <dbReference type="EMBL" id="WGF39923.1"/>
    </source>
</evidence>
<dbReference type="RefSeq" id="WP_279495583.1">
    <property type="nucleotide sequence ID" value="NZ_CP122283.1"/>
</dbReference>
<proteinExistence type="predicted"/>
<dbReference type="InterPro" id="IPR036869">
    <property type="entry name" value="J_dom_sf"/>
</dbReference>
<organism evidence="3 4">
    <name type="scientific">Lysinibacillus capsici</name>
    <dbReference type="NCBI Taxonomy" id="2115968"/>
    <lineage>
        <taxon>Bacteria</taxon>
        <taxon>Bacillati</taxon>
        <taxon>Bacillota</taxon>
        <taxon>Bacilli</taxon>
        <taxon>Bacillales</taxon>
        <taxon>Bacillaceae</taxon>
        <taxon>Lysinibacillus</taxon>
    </lineage>
</organism>
<evidence type="ECO:0000256" key="2">
    <source>
        <dbReference type="ARBA" id="ARBA00023016"/>
    </source>
</evidence>
<dbReference type="Gene3D" id="1.10.287.110">
    <property type="entry name" value="DnaJ domain"/>
    <property type="match status" value="1"/>
</dbReference>
<dbReference type="SUPFAM" id="SSF46565">
    <property type="entry name" value="Chaperone J-domain"/>
    <property type="match status" value="1"/>
</dbReference>
<dbReference type="Proteomes" id="UP001244564">
    <property type="component" value="Chromosome"/>
</dbReference>
<evidence type="ECO:0000313" key="4">
    <source>
        <dbReference type="Proteomes" id="UP001244564"/>
    </source>
</evidence>